<reference evidence="6 7" key="1">
    <citation type="submission" date="2016-02" db="EMBL/GenBank/DDBJ databases">
        <title>Genome analysis of coral dinoflagellate symbionts highlights evolutionary adaptations to a symbiotic lifestyle.</title>
        <authorList>
            <person name="Aranda M."/>
            <person name="Li Y."/>
            <person name="Liew Y.J."/>
            <person name="Baumgarten S."/>
            <person name="Simakov O."/>
            <person name="Wilson M."/>
            <person name="Piel J."/>
            <person name="Ashoor H."/>
            <person name="Bougouffa S."/>
            <person name="Bajic V.B."/>
            <person name="Ryu T."/>
            <person name="Ravasi T."/>
            <person name="Bayer T."/>
            <person name="Micklem G."/>
            <person name="Kim H."/>
            <person name="Bhak J."/>
            <person name="Lajeunesse T.C."/>
            <person name="Voolstra C.R."/>
        </authorList>
    </citation>
    <scope>NUCLEOTIDE SEQUENCE [LARGE SCALE GENOMIC DNA]</scope>
    <source>
        <strain evidence="6 7">CCMP2467</strain>
    </source>
</reference>
<evidence type="ECO:0000256" key="1">
    <source>
        <dbReference type="ARBA" id="ARBA00004141"/>
    </source>
</evidence>
<feature type="transmembrane region" description="Helical" evidence="5">
    <location>
        <begin position="59"/>
        <end position="78"/>
    </location>
</feature>
<dbReference type="OrthoDB" id="417166at2759"/>
<dbReference type="GO" id="GO:0005375">
    <property type="term" value="F:copper ion transmembrane transporter activity"/>
    <property type="evidence" value="ECO:0007669"/>
    <property type="project" value="InterPro"/>
</dbReference>
<evidence type="ECO:0000313" key="6">
    <source>
        <dbReference type="EMBL" id="OLP83157.1"/>
    </source>
</evidence>
<keyword evidence="7" id="KW-1185">Reference proteome</keyword>
<keyword evidence="2 5" id="KW-0812">Transmembrane</keyword>
<dbReference type="InterPro" id="IPR011989">
    <property type="entry name" value="ARM-like"/>
</dbReference>
<proteinExistence type="predicted"/>
<dbReference type="GO" id="GO:0005886">
    <property type="term" value="C:plasma membrane"/>
    <property type="evidence" value="ECO:0007669"/>
    <property type="project" value="TreeGrafter"/>
</dbReference>
<evidence type="ECO:0000313" key="7">
    <source>
        <dbReference type="Proteomes" id="UP000186817"/>
    </source>
</evidence>
<comment type="caution">
    <text evidence="6">The sequence shown here is derived from an EMBL/GenBank/DDBJ whole genome shotgun (WGS) entry which is preliminary data.</text>
</comment>
<name>A0A1Q9CJX2_SYMMI</name>
<organism evidence="6 7">
    <name type="scientific">Symbiodinium microadriaticum</name>
    <name type="common">Dinoflagellate</name>
    <name type="synonym">Zooxanthella microadriatica</name>
    <dbReference type="NCBI Taxonomy" id="2951"/>
    <lineage>
        <taxon>Eukaryota</taxon>
        <taxon>Sar</taxon>
        <taxon>Alveolata</taxon>
        <taxon>Dinophyceae</taxon>
        <taxon>Suessiales</taxon>
        <taxon>Symbiodiniaceae</taxon>
        <taxon>Symbiodinium</taxon>
    </lineage>
</organism>
<protein>
    <submittedName>
        <fullName evidence="6">Uncharacterized protein</fullName>
    </submittedName>
</protein>
<dbReference type="AlphaFoldDB" id="A0A1Q9CJX2"/>
<comment type="subcellular location">
    <subcellularLocation>
        <location evidence="1">Membrane</location>
        <topology evidence="1">Multi-pass membrane protein</topology>
    </subcellularLocation>
</comment>
<dbReference type="InterPro" id="IPR007274">
    <property type="entry name" value="Cop_transporter"/>
</dbReference>
<evidence type="ECO:0000256" key="5">
    <source>
        <dbReference type="SAM" id="Phobius"/>
    </source>
</evidence>
<dbReference type="Proteomes" id="UP000186817">
    <property type="component" value="Unassembled WGS sequence"/>
</dbReference>
<dbReference type="InterPro" id="IPR016024">
    <property type="entry name" value="ARM-type_fold"/>
</dbReference>
<keyword evidence="3 5" id="KW-1133">Transmembrane helix</keyword>
<evidence type="ECO:0000256" key="4">
    <source>
        <dbReference type="ARBA" id="ARBA00023136"/>
    </source>
</evidence>
<sequence>MDHDHHHHDHGTVDVGDSPSDAFCVGSGRVMMSGFQLGIGNTQPCVLFLFPGWVLDNEARYFAGCFGAFIIPVAIVVLQTARDLIVEKAATKEKGTGLLYDAFAAFLFGLQMCLAYFVMLLTMLYEAVLFLCIIAGFMTSFFILRRAKRRNPGTVEKGPTVLISGCAVARRGLSACGCNHELYASDSVEGDECSAAEGVLLIVSTCWNARYLRVVEEPLRSLADRPEPSSLPRLVSTILRSLQRIHSTSAQLRENRLPGGGPTGKAPLVRALRAKQPDVRKVADAWLDRFASDRHAAVAELLQLILDREPSEVVTELTASLALEASERGADYTQHWLVSREKGAQRVRENYPAIFRELVLAPPVDVLVRNLFQVLRVGHSVEGFVGLDTGVLRVPAAQRGLGGQFRSIRHAAVVAGLALVEGVSEQCSHQSEWVKTAETRVKELRACQFRSIRHAAVVAGLALVEGVSEQSGLRSLQTARDSTSPICLAETLLSRRSKDMDPEIRKSCVEAAWKQYLHWATSDPDAKVRSAALAALTAMLRADPGAEEDEFDPIVDLIWDSDEQRRTEAAAFVSRFVFSEDVFDYASAQVSAGSLLPVGPPADSRRRLRMLLEFMEDYDEADRVPGAGVGF</sequence>
<accession>A0A1Q9CJX2</accession>
<dbReference type="EMBL" id="LSRX01001137">
    <property type="protein sequence ID" value="OLP83157.1"/>
    <property type="molecule type" value="Genomic_DNA"/>
</dbReference>
<feature type="transmembrane region" description="Helical" evidence="5">
    <location>
        <begin position="124"/>
        <end position="144"/>
    </location>
</feature>
<dbReference type="SUPFAM" id="SSF48371">
    <property type="entry name" value="ARM repeat"/>
    <property type="match status" value="1"/>
</dbReference>
<dbReference type="PANTHER" id="PTHR12483:SF27">
    <property type="entry name" value="COPPER TRANSPORT PROTEIN CTR1"/>
    <property type="match status" value="1"/>
</dbReference>
<evidence type="ECO:0000256" key="2">
    <source>
        <dbReference type="ARBA" id="ARBA00022692"/>
    </source>
</evidence>
<dbReference type="Gene3D" id="1.25.10.10">
    <property type="entry name" value="Leucine-rich Repeat Variant"/>
    <property type="match status" value="1"/>
</dbReference>
<keyword evidence="4 5" id="KW-0472">Membrane</keyword>
<dbReference type="PANTHER" id="PTHR12483">
    <property type="entry name" value="SOLUTE CARRIER FAMILY 31 COPPER TRANSPORTERS"/>
    <property type="match status" value="1"/>
</dbReference>
<gene>
    <name evidence="6" type="ORF">AK812_SmicGene36115</name>
</gene>
<evidence type="ECO:0000256" key="3">
    <source>
        <dbReference type="ARBA" id="ARBA00022989"/>
    </source>
</evidence>
<feature type="transmembrane region" description="Helical" evidence="5">
    <location>
        <begin position="98"/>
        <end position="118"/>
    </location>
</feature>